<organism evidence="2 3">
    <name type="scientific">Gemelliphila palaticanis</name>
    <dbReference type="NCBI Taxonomy" id="81950"/>
    <lineage>
        <taxon>Bacteria</taxon>
        <taxon>Bacillati</taxon>
        <taxon>Bacillota</taxon>
        <taxon>Bacilli</taxon>
        <taxon>Bacillales</taxon>
        <taxon>Gemellaceae</taxon>
        <taxon>Gemelliphila</taxon>
    </lineage>
</organism>
<dbReference type="PROSITE" id="PS50943">
    <property type="entry name" value="HTH_CROC1"/>
    <property type="match status" value="1"/>
</dbReference>
<evidence type="ECO:0000313" key="2">
    <source>
        <dbReference type="EMBL" id="NYS46594.1"/>
    </source>
</evidence>
<sequence length="287" mass="33439">MNSRNRIKSRLTNFRKEHNLTQREISEIIGVHYAQISVWESGKARPNTANKKKLEKMFKAYNKNSKDKELEITKNLKVAVVNDDVILLEVLEMLNTDEIQANGLSSVKLCEVINKIRSELEIKSELLHKNLLAVIKDEFEEEISELKIQPTYYKDVQGKNRPMYNLTLAQAKQVLIRESKQVRRLVIKVLETQEQQILELKGNLINNQIETMQNQNKEKPYTPFDDFIFVDLTSSDVVELENKTVLTAVNELIKLAYHKNSKQDKNSLLRRAIKILNTDIVKSEWNF</sequence>
<dbReference type="Gene3D" id="1.10.260.40">
    <property type="entry name" value="lambda repressor-like DNA-binding domains"/>
    <property type="match status" value="1"/>
</dbReference>
<protein>
    <submittedName>
        <fullName evidence="2">Helix-turn-helix domain-containing protein</fullName>
    </submittedName>
</protein>
<dbReference type="InterPro" id="IPR010982">
    <property type="entry name" value="Lambda_DNA-bd_dom_sf"/>
</dbReference>
<dbReference type="SUPFAM" id="SSF47413">
    <property type="entry name" value="lambda repressor-like DNA-binding domains"/>
    <property type="match status" value="1"/>
</dbReference>
<dbReference type="CDD" id="cd00093">
    <property type="entry name" value="HTH_XRE"/>
    <property type="match status" value="1"/>
</dbReference>
<proteinExistence type="predicted"/>
<reference evidence="2 3" key="1">
    <citation type="submission" date="2020-07" db="EMBL/GenBank/DDBJ databases">
        <title>MOT database genomes.</title>
        <authorList>
            <person name="Joseph S."/>
            <person name="Aduse-Opoku J."/>
            <person name="Hashim A."/>
            <person name="Wade W."/>
            <person name="Curtis M."/>
        </authorList>
    </citation>
    <scope>NUCLEOTIDE SEQUENCE [LARGE SCALE GENOMIC DNA]</scope>
    <source>
        <strain evidence="2 3">CIP 106318</strain>
    </source>
</reference>
<accession>A0ABX2SX06</accession>
<dbReference type="EMBL" id="JACBYF010000001">
    <property type="protein sequence ID" value="NYS46594.1"/>
    <property type="molecule type" value="Genomic_DNA"/>
</dbReference>
<dbReference type="SMART" id="SM00530">
    <property type="entry name" value="HTH_XRE"/>
    <property type="match status" value="1"/>
</dbReference>
<keyword evidence="3" id="KW-1185">Reference proteome</keyword>
<evidence type="ECO:0000313" key="3">
    <source>
        <dbReference type="Proteomes" id="UP000531840"/>
    </source>
</evidence>
<feature type="domain" description="HTH cro/C1-type" evidence="1">
    <location>
        <begin position="11"/>
        <end position="56"/>
    </location>
</feature>
<dbReference type="Pfam" id="PF01381">
    <property type="entry name" value="HTH_3"/>
    <property type="match status" value="1"/>
</dbReference>
<evidence type="ECO:0000259" key="1">
    <source>
        <dbReference type="PROSITE" id="PS50943"/>
    </source>
</evidence>
<gene>
    <name evidence="2" type="ORF">HZY85_00060</name>
</gene>
<dbReference type="InterPro" id="IPR001387">
    <property type="entry name" value="Cro/C1-type_HTH"/>
</dbReference>
<comment type="caution">
    <text evidence="2">The sequence shown here is derived from an EMBL/GenBank/DDBJ whole genome shotgun (WGS) entry which is preliminary data.</text>
</comment>
<dbReference type="RefSeq" id="WP_179939601.1">
    <property type="nucleotide sequence ID" value="NZ_JACBYF010000001.1"/>
</dbReference>
<name>A0ABX2SX06_9BACL</name>
<dbReference type="Proteomes" id="UP000531840">
    <property type="component" value="Unassembled WGS sequence"/>
</dbReference>